<evidence type="ECO:0000313" key="2">
    <source>
        <dbReference type="EMBL" id="KAJ8736879.1"/>
    </source>
</evidence>
<accession>A0AAD7Z2S0</accession>
<feature type="transmembrane region" description="Helical" evidence="1">
    <location>
        <begin position="152"/>
        <end position="173"/>
    </location>
</feature>
<feature type="transmembrane region" description="Helical" evidence="1">
    <location>
        <begin position="185"/>
        <end position="203"/>
    </location>
</feature>
<protein>
    <submittedName>
        <fullName evidence="2">Uncharacterized protein</fullName>
    </submittedName>
</protein>
<dbReference type="Gene3D" id="1.20.1070.10">
    <property type="entry name" value="Rhodopsin 7-helix transmembrane proteins"/>
    <property type="match status" value="1"/>
</dbReference>
<sequence length="253" mass="27815">MKPPYGAASSPAPTSPPHLPIKAAALPLNFHLSHFGRRANKLVCFQLLIAAFVLFFIAETIRSERRRLYGTSAVTMEVDKVIFPGLTNGSRMYSPVTLSREWPTLGRLVGMVFAAVFGATMNGYFVTSFLIDTELSRIENVYHCCLGFADMMITAGVIPIAAVVLLSGVWDIYPVCQGLQGLTTASTYCYSIFFALVAAENYFRSFKAGGYGIQCYARPSPRSTYTYYAAGSERKQPSACLVFDARDSRVMNL</sequence>
<keyword evidence="3" id="KW-1185">Reference proteome</keyword>
<evidence type="ECO:0000313" key="3">
    <source>
        <dbReference type="Proteomes" id="UP001231518"/>
    </source>
</evidence>
<evidence type="ECO:0000256" key="1">
    <source>
        <dbReference type="SAM" id="Phobius"/>
    </source>
</evidence>
<name>A0AAD7Z2S0_MYTSE</name>
<organism evidence="2 3">
    <name type="scientific">Mythimna separata</name>
    <name type="common">Oriental armyworm</name>
    <name type="synonym">Pseudaletia separata</name>
    <dbReference type="NCBI Taxonomy" id="271217"/>
    <lineage>
        <taxon>Eukaryota</taxon>
        <taxon>Metazoa</taxon>
        <taxon>Ecdysozoa</taxon>
        <taxon>Arthropoda</taxon>
        <taxon>Hexapoda</taxon>
        <taxon>Insecta</taxon>
        <taxon>Pterygota</taxon>
        <taxon>Neoptera</taxon>
        <taxon>Endopterygota</taxon>
        <taxon>Lepidoptera</taxon>
        <taxon>Glossata</taxon>
        <taxon>Ditrysia</taxon>
        <taxon>Noctuoidea</taxon>
        <taxon>Noctuidae</taxon>
        <taxon>Noctuinae</taxon>
        <taxon>Hadenini</taxon>
        <taxon>Mythimna</taxon>
    </lineage>
</organism>
<keyword evidence="1" id="KW-0472">Membrane</keyword>
<feature type="transmembrane region" description="Helical" evidence="1">
    <location>
        <begin position="108"/>
        <end position="131"/>
    </location>
</feature>
<keyword evidence="1" id="KW-0812">Transmembrane</keyword>
<dbReference type="Proteomes" id="UP001231518">
    <property type="component" value="Chromosome 1"/>
</dbReference>
<comment type="caution">
    <text evidence="2">The sequence shown here is derived from an EMBL/GenBank/DDBJ whole genome shotgun (WGS) entry which is preliminary data.</text>
</comment>
<reference evidence="2" key="1">
    <citation type="submission" date="2023-03" db="EMBL/GenBank/DDBJ databases">
        <title>Chromosome-level genomes of two armyworms, Mythimna separata and Mythimna loreyi, provide insights into the biosynthesis and reception of sex pheromones.</title>
        <authorList>
            <person name="Zhao H."/>
        </authorList>
    </citation>
    <scope>NUCLEOTIDE SEQUENCE</scope>
    <source>
        <strain evidence="2">BeijingLab</strain>
        <tissue evidence="2">Pupa</tissue>
    </source>
</reference>
<dbReference type="EMBL" id="JARGEI010000001">
    <property type="protein sequence ID" value="KAJ8736879.1"/>
    <property type="molecule type" value="Genomic_DNA"/>
</dbReference>
<dbReference type="SUPFAM" id="SSF81321">
    <property type="entry name" value="Family A G protein-coupled receptor-like"/>
    <property type="match status" value="1"/>
</dbReference>
<gene>
    <name evidence="2" type="ORF">PYW07_000150</name>
</gene>
<dbReference type="AlphaFoldDB" id="A0AAD7Z2S0"/>
<proteinExistence type="predicted"/>
<feature type="transmembrane region" description="Helical" evidence="1">
    <location>
        <begin position="42"/>
        <end position="61"/>
    </location>
</feature>
<keyword evidence="1" id="KW-1133">Transmembrane helix</keyword>